<dbReference type="Proteomes" id="UP000216885">
    <property type="component" value="Unassembled WGS sequence"/>
</dbReference>
<accession>A0A261U4A0</accession>
<evidence type="ECO:0000256" key="1">
    <source>
        <dbReference type="ARBA" id="ARBA00022729"/>
    </source>
</evidence>
<dbReference type="InterPro" id="IPR008397">
    <property type="entry name" value="Alginate_lyase_dom"/>
</dbReference>
<dbReference type="Gene3D" id="1.50.10.100">
    <property type="entry name" value="Chondroitin AC/alginate lyase"/>
    <property type="match status" value="1"/>
</dbReference>
<evidence type="ECO:0000313" key="5">
    <source>
        <dbReference type="EMBL" id="OZI56391.1"/>
    </source>
</evidence>
<feature type="signal peptide" evidence="3">
    <location>
        <begin position="1"/>
        <end position="25"/>
    </location>
</feature>
<evidence type="ECO:0000256" key="3">
    <source>
        <dbReference type="SAM" id="SignalP"/>
    </source>
</evidence>
<gene>
    <name evidence="5" type="ORF">CAL20_13225</name>
</gene>
<dbReference type="GO" id="GO:0016829">
    <property type="term" value="F:lyase activity"/>
    <property type="evidence" value="ECO:0007669"/>
    <property type="project" value="UniProtKB-KW"/>
</dbReference>
<feature type="chain" id="PRO_5013306165" description="Alginate lyase domain-containing protein" evidence="3">
    <location>
        <begin position="26"/>
        <end position="344"/>
    </location>
</feature>
<protein>
    <recommendedName>
        <fullName evidence="4">Alginate lyase domain-containing protein</fullName>
    </recommendedName>
</protein>
<name>A0A261U4A0_9BORD</name>
<evidence type="ECO:0000313" key="6">
    <source>
        <dbReference type="Proteomes" id="UP000216885"/>
    </source>
</evidence>
<keyword evidence="1 3" id="KW-0732">Signal</keyword>
<keyword evidence="6" id="KW-1185">Reference proteome</keyword>
<reference evidence="5 6" key="1">
    <citation type="submission" date="2017-05" db="EMBL/GenBank/DDBJ databases">
        <title>Complete and WGS of Bordetella genogroups.</title>
        <authorList>
            <person name="Spilker T."/>
            <person name="LiPuma J."/>
        </authorList>
    </citation>
    <scope>NUCLEOTIDE SEQUENCE [LARGE SCALE GENOMIC DNA]</scope>
    <source>
        <strain evidence="5 6">AU9919</strain>
    </source>
</reference>
<evidence type="ECO:0000256" key="2">
    <source>
        <dbReference type="ARBA" id="ARBA00023239"/>
    </source>
</evidence>
<sequence>MHKLSLFRNFSLRSALGFRFASALAAAVLFLGSAESRAFECPLAPEVARNINTRSVYIDKQASIADPKQEARNRKIRAPIDQFQKDINRIADDYYRQPSREKLECGQRYLEKWASGRALLGPKVSGNGALVRFWAAGTIGIAVLKLGLNDTNSSPVLWNWLRDLGAEVEEFINQRKRESNLYYWSGYSLGVMGLVLDDKSYQDRSRDIFLSSLRDIEADGTLPLELRRGQRAAIYHAFAAQAIFGLALLHNANFEELNKGPFGRLVELLKATATDPSYIANKVGVKQMRISEPGWISLYDSLVAGTSAADVIDRGNVRCPQILRLGGDLCQLTIMRSGATPVHR</sequence>
<feature type="domain" description="Alginate lyase" evidence="4">
    <location>
        <begin position="53"/>
        <end position="256"/>
    </location>
</feature>
<organism evidence="5 6">
    <name type="scientific">Bordetella genomosp. 4</name>
    <dbReference type="NCBI Taxonomy" id="463044"/>
    <lineage>
        <taxon>Bacteria</taxon>
        <taxon>Pseudomonadati</taxon>
        <taxon>Pseudomonadota</taxon>
        <taxon>Betaproteobacteria</taxon>
        <taxon>Burkholderiales</taxon>
        <taxon>Alcaligenaceae</taxon>
        <taxon>Bordetella</taxon>
    </lineage>
</organism>
<dbReference type="GO" id="GO:0042597">
    <property type="term" value="C:periplasmic space"/>
    <property type="evidence" value="ECO:0007669"/>
    <property type="project" value="InterPro"/>
</dbReference>
<comment type="caution">
    <text evidence="5">The sequence shown here is derived from an EMBL/GenBank/DDBJ whole genome shotgun (WGS) entry which is preliminary data.</text>
</comment>
<evidence type="ECO:0000259" key="4">
    <source>
        <dbReference type="Pfam" id="PF05426"/>
    </source>
</evidence>
<dbReference type="SUPFAM" id="SSF48230">
    <property type="entry name" value="Chondroitin AC/alginate lyase"/>
    <property type="match status" value="1"/>
</dbReference>
<dbReference type="Pfam" id="PF05426">
    <property type="entry name" value="Alginate_lyase"/>
    <property type="match status" value="1"/>
</dbReference>
<proteinExistence type="predicted"/>
<dbReference type="EMBL" id="NEVQ01000013">
    <property type="protein sequence ID" value="OZI56391.1"/>
    <property type="molecule type" value="Genomic_DNA"/>
</dbReference>
<dbReference type="InterPro" id="IPR008929">
    <property type="entry name" value="Chondroitin_lyas"/>
</dbReference>
<keyword evidence="2" id="KW-0456">Lyase</keyword>
<dbReference type="AlphaFoldDB" id="A0A261U4A0"/>